<name>A0A537J6Z4_9BACT</name>
<protein>
    <recommendedName>
        <fullName evidence="3">Choice-of-anchor D domain-containing protein</fullName>
    </recommendedName>
</protein>
<gene>
    <name evidence="1" type="ORF">E6H03_10565</name>
</gene>
<accession>A0A537J6Z4</accession>
<feature type="non-terminal residue" evidence="1">
    <location>
        <position position="150"/>
    </location>
</feature>
<sequence>MSGDGTAGNPPATLAGSFPGAVFAGNALVGGSSLDYPPNNFFPPTPADVGFVNYAGGDYRLAASSPYKNAGTDGKDVGADINAINAATANVISGATSAASPSPPVTLSFTPASQDFGSVAVGGSAYRSFMVTNLGGSAVSGAVSTTAPFS</sequence>
<dbReference type="Gene3D" id="2.60.40.10">
    <property type="entry name" value="Immunoglobulins"/>
    <property type="match status" value="1"/>
</dbReference>
<evidence type="ECO:0000313" key="2">
    <source>
        <dbReference type="Proteomes" id="UP000318093"/>
    </source>
</evidence>
<dbReference type="Proteomes" id="UP000318093">
    <property type="component" value="Unassembled WGS sequence"/>
</dbReference>
<comment type="caution">
    <text evidence="1">The sequence shown here is derived from an EMBL/GenBank/DDBJ whole genome shotgun (WGS) entry which is preliminary data.</text>
</comment>
<dbReference type="InterPro" id="IPR013783">
    <property type="entry name" value="Ig-like_fold"/>
</dbReference>
<evidence type="ECO:0008006" key="3">
    <source>
        <dbReference type="Google" id="ProtNLM"/>
    </source>
</evidence>
<reference evidence="1 2" key="1">
    <citation type="journal article" date="2019" name="Nat. Microbiol.">
        <title>Mediterranean grassland soil C-N compound turnover is dependent on rainfall and depth, and is mediated by genomically divergent microorganisms.</title>
        <authorList>
            <person name="Diamond S."/>
            <person name="Andeer P.F."/>
            <person name="Li Z."/>
            <person name="Crits-Christoph A."/>
            <person name="Burstein D."/>
            <person name="Anantharaman K."/>
            <person name="Lane K.R."/>
            <person name="Thomas B.C."/>
            <person name="Pan C."/>
            <person name="Northen T.R."/>
            <person name="Banfield J.F."/>
        </authorList>
    </citation>
    <scope>NUCLEOTIDE SEQUENCE [LARGE SCALE GENOMIC DNA]</scope>
    <source>
        <strain evidence="1">NP_6</strain>
    </source>
</reference>
<evidence type="ECO:0000313" key="1">
    <source>
        <dbReference type="EMBL" id="TMI79287.1"/>
    </source>
</evidence>
<dbReference type="EMBL" id="VBAN01000340">
    <property type="protein sequence ID" value="TMI79287.1"/>
    <property type="molecule type" value="Genomic_DNA"/>
</dbReference>
<organism evidence="1 2">
    <name type="scientific">Candidatus Segetimicrobium genomatis</name>
    <dbReference type="NCBI Taxonomy" id="2569760"/>
    <lineage>
        <taxon>Bacteria</taxon>
        <taxon>Bacillati</taxon>
        <taxon>Candidatus Sysuimicrobiota</taxon>
        <taxon>Candidatus Sysuimicrobiia</taxon>
        <taxon>Candidatus Sysuimicrobiales</taxon>
        <taxon>Candidatus Segetimicrobiaceae</taxon>
        <taxon>Candidatus Segetimicrobium</taxon>
    </lineage>
</organism>
<proteinExistence type="predicted"/>
<dbReference type="AlphaFoldDB" id="A0A537J6Z4"/>